<keyword evidence="2" id="KW-1185">Reference proteome</keyword>
<dbReference type="AlphaFoldDB" id="B0DDJ6"/>
<dbReference type="EMBL" id="DS547104">
    <property type="protein sequence ID" value="EDR07486.1"/>
    <property type="molecule type" value="Genomic_DNA"/>
</dbReference>
<reference evidence="1 2" key="1">
    <citation type="journal article" date="2008" name="Nature">
        <title>The genome of Laccaria bicolor provides insights into mycorrhizal symbiosis.</title>
        <authorList>
            <person name="Martin F."/>
            <person name="Aerts A."/>
            <person name="Ahren D."/>
            <person name="Brun A."/>
            <person name="Danchin E.G.J."/>
            <person name="Duchaussoy F."/>
            <person name="Gibon J."/>
            <person name="Kohler A."/>
            <person name="Lindquist E."/>
            <person name="Pereda V."/>
            <person name="Salamov A."/>
            <person name="Shapiro H.J."/>
            <person name="Wuyts J."/>
            <person name="Blaudez D."/>
            <person name="Buee M."/>
            <person name="Brokstein P."/>
            <person name="Canbaeck B."/>
            <person name="Cohen D."/>
            <person name="Courty P.E."/>
            <person name="Coutinho P.M."/>
            <person name="Delaruelle C."/>
            <person name="Detter J.C."/>
            <person name="Deveau A."/>
            <person name="DiFazio S."/>
            <person name="Duplessis S."/>
            <person name="Fraissinet-Tachet L."/>
            <person name="Lucic E."/>
            <person name="Frey-Klett P."/>
            <person name="Fourrey C."/>
            <person name="Feussner I."/>
            <person name="Gay G."/>
            <person name="Grimwood J."/>
            <person name="Hoegger P.J."/>
            <person name="Jain P."/>
            <person name="Kilaru S."/>
            <person name="Labbe J."/>
            <person name="Lin Y.C."/>
            <person name="Legue V."/>
            <person name="Le Tacon F."/>
            <person name="Marmeisse R."/>
            <person name="Melayah D."/>
            <person name="Montanini B."/>
            <person name="Muratet M."/>
            <person name="Nehls U."/>
            <person name="Niculita-Hirzel H."/>
            <person name="Oudot-Le Secq M.P."/>
            <person name="Peter M."/>
            <person name="Quesneville H."/>
            <person name="Rajashekar B."/>
            <person name="Reich M."/>
            <person name="Rouhier N."/>
            <person name="Schmutz J."/>
            <person name="Yin T."/>
            <person name="Chalot M."/>
            <person name="Henrissat B."/>
            <person name="Kuees U."/>
            <person name="Lucas S."/>
            <person name="Van de Peer Y."/>
            <person name="Podila G.K."/>
            <person name="Polle A."/>
            <person name="Pukkila P.J."/>
            <person name="Richardson P.M."/>
            <person name="Rouze P."/>
            <person name="Sanders I.R."/>
            <person name="Stajich J.E."/>
            <person name="Tunlid A."/>
            <person name="Tuskan G."/>
            <person name="Grigoriev I.V."/>
        </authorList>
    </citation>
    <scope>NUCLEOTIDE SEQUENCE [LARGE SCALE GENOMIC DNA]</scope>
    <source>
        <strain evidence="2">S238N-H82 / ATCC MYA-4686</strain>
    </source>
</reference>
<evidence type="ECO:0000313" key="1">
    <source>
        <dbReference type="EMBL" id="EDR07486.1"/>
    </source>
</evidence>
<dbReference type="KEGG" id="lbc:LACBIDRAFT_298766"/>
<accession>B0DDJ6</accession>
<gene>
    <name evidence="1" type="ORF">LACBIDRAFT_298766</name>
</gene>
<dbReference type="HOGENOM" id="CLU_1855604_0_0_1"/>
<dbReference type="Proteomes" id="UP000001194">
    <property type="component" value="Unassembled WGS sequence"/>
</dbReference>
<protein>
    <submittedName>
        <fullName evidence="1">Predicted protein</fullName>
    </submittedName>
</protein>
<sequence>MLPFVFVLQDLPFKLNSIEQGGQVMRLCSFSLRHPLALPLSRVDLDRSPPSRIESSLLPISLRSSWSSNHCCHAHTQLHLHFVPSNPSARIVYVLSALYSSGHACPRLGVAIVAVVAPPFRTLGFACQNYRQGVGDWW</sequence>
<organism evidence="2">
    <name type="scientific">Laccaria bicolor (strain S238N-H82 / ATCC MYA-4686)</name>
    <name type="common">Bicoloured deceiver</name>
    <name type="synonym">Laccaria laccata var. bicolor</name>
    <dbReference type="NCBI Taxonomy" id="486041"/>
    <lineage>
        <taxon>Eukaryota</taxon>
        <taxon>Fungi</taxon>
        <taxon>Dikarya</taxon>
        <taxon>Basidiomycota</taxon>
        <taxon>Agaricomycotina</taxon>
        <taxon>Agaricomycetes</taxon>
        <taxon>Agaricomycetidae</taxon>
        <taxon>Agaricales</taxon>
        <taxon>Agaricineae</taxon>
        <taxon>Hydnangiaceae</taxon>
        <taxon>Laccaria</taxon>
    </lineage>
</organism>
<name>B0DDJ6_LACBS</name>
<proteinExistence type="predicted"/>
<dbReference type="RefSeq" id="XP_001881878.1">
    <property type="nucleotide sequence ID" value="XM_001881843.1"/>
</dbReference>
<dbReference type="InParanoid" id="B0DDJ6"/>
<evidence type="ECO:0000313" key="2">
    <source>
        <dbReference type="Proteomes" id="UP000001194"/>
    </source>
</evidence>
<dbReference type="GeneID" id="6077406"/>